<sequence>MKRRSSLVVTHTNLAGGFGPPQRKMRTLNRRRFSHQQPYMKPGERAGCSPDTTLDCSCSDGTVSCTTDPSRAHSAGQVEESAAFAVFNHVPELPAISPHATTVRASPFLLDASNSMHAAMDVDSNETASPNAAAYKHVGVQTITSNISCPLNDSLRAASSPESTCSSSGLSHHTQASQVPLEMHPPVGTLVVASWDSPNASSSSSSSPSVTSSPGSSAAPENVCMNSDEVFLPIESSAAHPQTPVHNRQLPNPLEQRGRGGLGRTTSRIRERTRFMIDIQPRSPYRETPQYHVDPRLEKAAGSPNVGLDSQPSPSGCESWPASQSQTSQSTAASSPSVPSPVDRAAPRQQRARDPAAVHVPHVLQA</sequence>
<evidence type="ECO:0000313" key="2">
    <source>
        <dbReference type="Proteomes" id="UP001144978"/>
    </source>
</evidence>
<dbReference type="Proteomes" id="UP001144978">
    <property type="component" value="Unassembled WGS sequence"/>
</dbReference>
<keyword evidence="2" id="KW-1185">Reference proteome</keyword>
<accession>A0ACC1QAA3</accession>
<dbReference type="EMBL" id="JANSHE010000015">
    <property type="protein sequence ID" value="KAJ3019267.1"/>
    <property type="molecule type" value="Genomic_DNA"/>
</dbReference>
<protein>
    <submittedName>
        <fullName evidence="1">Uncharacterized protein</fullName>
    </submittedName>
</protein>
<reference evidence="1" key="1">
    <citation type="submission" date="2022-08" db="EMBL/GenBank/DDBJ databases">
        <title>Genome Sequence of Pycnoporus sanguineus.</title>
        <authorList>
            <person name="Buettner E."/>
        </authorList>
    </citation>
    <scope>NUCLEOTIDE SEQUENCE</scope>
    <source>
        <strain evidence="1">CG-C14</strain>
    </source>
</reference>
<comment type="caution">
    <text evidence="1">The sequence shown here is derived from an EMBL/GenBank/DDBJ whole genome shotgun (WGS) entry which is preliminary data.</text>
</comment>
<evidence type="ECO:0000313" key="1">
    <source>
        <dbReference type="EMBL" id="KAJ3019267.1"/>
    </source>
</evidence>
<name>A0ACC1QAA3_9APHY</name>
<gene>
    <name evidence="1" type="ORF">NUW54_g129</name>
</gene>
<organism evidence="1 2">
    <name type="scientific">Trametes sanguinea</name>
    <dbReference type="NCBI Taxonomy" id="158606"/>
    <lineage>
        <taxon>Eukaryota</taxon>
        <taxon>Fungi</taxon>
        <taxon>Dikarya</taxon>
        <taxon>Basidiomycota</taxon>
        <taxon>Agaricomycotina</taxon>
        <taxon>Agaricomycetes</taxon>
        <taxon>Polyporales</taxon>
        <taxon>Polyporaceae</taxon>
        <taxon>Trametes</taxon>
    </lineage>
</organism>
<proteinExistence type="predicted"/>